<evidence type="ECO:0000313" key="5">
    <source>
        <dbReference type="EMBL" id="EFO81969.1"/>
    </source>
</evidence>
<dbReference type="GO" id="GO:0006790">
    <property type="term" value="P:sulfur compound metabolic process"/>
    <property type="evidence" value="ECO:0007669"/>
    <property type="project" value="TreeGrafter"/>
</dbReference>
<dbReference type="InterPro" id="IPR039384">
    <property type="entry name" value="HINT"/>
</dbReference>
<name>E1I9W7_9CHLR</name>
<dbReference type="InterPro" id="IPR019808">
    <property type="entry name" value="Histidine_triad_CS"/>
</dbReference>
<evidence type="ECO:0000259" key="4">
    <source>
        <dbReference type="PROSITE" id="PS51084"/>
    </source>
</evidence>
<dbReference type="GO" id="GO:0009150">
    <property type="term" value="P:purine ribonucleotide metabolic process"/>
    <property type="evidence" value="ECO:0007669"/>
    <property type="project" value="TreeGrafter"/>
</dbReference>
<dbReference type="GO" id="GO:0047627">
    <property type="term" value="F:adenylylsulfatase activity"/>
    <property type="evidence" value="ECO:0007669"/>
    <property type="project" value="TreeGrafter"/>
</dbReference>
<dbReference type="Proteomes" id="UP000054010">
    <property type="component" value="Unassembled WGS sequence"/>
</dbReference>
<feature type="short sequence motif" description="Histidine triad motif" evidence="2 3">
    <location>
        <begin position="96"/>
        <end position="100"/>
    </location>
</feature>
<evidence type="ECO:0000256" key="3">
    <source>
        <dbReference type="PROSITE-ProRule" id="PRU00464"/>
    </source>
</evidence>
<dbReference type="Pfam" id="PF01230">
    <property type="entry name" value="HIT"/>
    <property type="match status" value="1"/>
</dbReference>
<dbReference type="PRINTS" id="PR00332">
    <property type="entry name" value="HISTRIAD"/>
</dbReference>
<keyword evidence="6" id="KW-1185">Reference proteome</keyword>
<sequence>MASIFTRIVNGEIPAAKVYEDDLTLAFLDVNPATRGHTLVICKQELPTLLDLPPELVLAVAQTVQRVAGALMAALNPDGLNVLQNNGTAAGQVVHHYHVHLIPRWEGDNAVRHWRPGSSTPEELRAVAEVIRGQLGEGGAG</sequence>
<comment type="caution">
    <text evidence="5">The sequence shown here is derived from an EMBL/GenBank/DDBJ whole genome shotgun (WGS) entry which is preliminary data.</text>
</comment>
<proteinExistence type="predicted"/>
<dbReference type="EMBL" id="ADVR01000003">
    <property type="protein sequence ID" value="EFO81969.1"/>
    <property type="molecule type" value="Genomic_DNA"/>
</dbReference>
<dbReference type="STRING" id="765420.OSCT_0118"/>
<protein>
    <submittedName>
        <fullName evidence="5">Histidine triad (HIT) protein</fullName>
    </submittedName>
</protein>
<evidence type="ECO:0000256" key="1">
    <source>
        <dbReference type="PIRSR" id="PIRSR601310-1"/>
    </source>
</evidence>
<feature type="active site" description="Tele-AMP-histidine intermediate" evidence="1">
    <location>
        <position position="98"/>
    </location>
</feature>
<dbReference type="HOGENOM" id="CLU_056776_3_3_0"/>
<reference evidence="5 6" key="1">
    <citation type="journal article" date="2011" name="J. Bacteriol.">
        <title>Draft genome sequence of the anoxygenic filamentous phototrophic bacterium Oscillochloris trichoides subsp. DG-6.</title>
        <authorList>
            <person name="Kuznetsov B.B."/>
            <person name="Ivanovsky R.N."/>
            <person name="Keppen O.I."/>
            <person name="Sukhacheva M.V."/>
            <person name="Bumazhkin B.K."/>
            <person name="Patutina E.O."/>
            <person name="Beletsky A.V."/>
            <person name="Mardanov A.V."/>
            <person name="Baslerov R.V."/>
            <person name="Panteleeva A.N."/>
            <person name="Kolganova T.V."/>
            <person name="Ravin N.V."/>
            <person name="Skryabin K.G."/>
        </authorList>
    </citation>
    <scope>NUCLEOTIDE SEQUENCE [LARGE SCALE GENOMIC DNA]</scope>
    <source>
        <strain evidence="5 6">DG-6</strain>
    </source>
</reference>
<dbReference type="InterPro" id="IPR011146">
    <property type="entry name" value="HIT-like"/>
</dbReference>
<organism evidence="5 6">
    <name type="scientific">Oscillochloris trichoides DG-6</name>
    <dbReference type="NCBI Taxonomy" id="765420"/>
    <lineage>
        <taxon>Bacteria</taxon>
        <taxon>Bacillati</taxon>
        <taxon>Chloroflexota</taxon>
        <taxon>Chloroflexia</taxon>
        <taxon>Chloroflexales</taxon>
        <taxon>Chloroflexineae</taxon>
        <taxon>Oscillochloridaceae</taxon>
        <taxon>Oscillochloris</taxon>
    </lineage>
</organism>
<dbReference type="OrthoDB" id="9784774at2"/>
<dbReference type="InterPro" id="IPR036265">
    <property type="entry name" value="HIT-like_sf"/>
</dbReference>
<evidence type="ECO:0000256" key="2">
    <source>
        <dbReference type="PIRSR" id="PIRSR601310-3"/>
    </source>
</evidence>
<dbReference type="InterPro" id="IPR001310">
    <property type="entry name" value="Histidine_triad_HIT"/>
</dbReference>
<dbReference type="AlphaFoldDB" id="E1I9W7"/>
<evidence type="ECO:0000313" key="6">
    <source>
        <dbReference type="Proteomes" id="UP000054010"/>
    </source>
</evidence>
<dbReference type="PROSITE" id="PS51084">
    <property type="entry name" value="HIT_2"/>
    <property type="match status" value="1"/>
</dbReference>
<dbReference type="CDD" id="cd01277">
    <property type="entry name" value="HINT_subgroup"/>
    <property type="match status" value="1"/>
</dbReference>
<dbReference type="PANTHER" id="PTHR47670">
    <property type="entry name" value="ADENYLYLSULFATASE HINT3"/>
    <property type="match status" value="1"/>
</dbReference>
<dbReference type="SUPFAM" id="SSF54197">
    <property type="entry name" value="HIT-like"/>
    <property type="match status" value="1"/>
</dbReference>
<dbReference type="PANTHER" id="PTHR47670:SF1">
    <property type="entry name" value="ADENYLYLSULFATASE HINT3"/>
    <property type="match status" value="1"/>
</dbReference>
<accession>E1I9W7</accession>
<feature type="domain" description="HIT" evidence="4">
    <location>
        <begin position="4"/>
        <end position="111"/>
    </location>
</feature>
<dbReference type="Gene3D" id="3.30.428.10">
    <property type="entry name" value="HIT-like"/>
    <property type="match status" value="1"/>
</dbReference>
<dbReference type="eggNOG" id="COG0537">
    <property type="taxonomic scope" value="Bacteria"/>
</dbReference>
<gene>
    <name evidence="5" type="ORF">OSCT_0118</name>
</gene>
<dbReference type="PROSITE" id="PS00892">
    <property type="entry name" value="HIT_1"/>
    <property type="match status" value="1"/>
</dbReference>